<evidence type="ECO:0000256" key="1">
    <source>
        <dbReference type="SAM" id="Phobius"/>
    </source>
</evidence>
<sequence length="108" mass="11649">MAINTTECPSPSETVSAQTIVLTCAALTSVLLAAAILVVAISALVRRCRRQQTPRGDEQLPIECSVYLVQNNGVDDDDIPPGFLGRPAGYEDMSPHSFPLDEIYESID</sequence>
<name>A0AAU6W864_9BETA</name>
<dbReference type="EMBL" id="PP756678">
    <property type="protein sequence ID" value="XAO37161.1"/>
    <property type="molecule type" value="Genomic_DNA"/>
</dbReference>
<dbReference type="EMBL" id="PP756681">
    <property type="protein sequence ID" value="XAO37581.1"/>
    <property type="molecule type" value="Genomic_DNA"/>
</dbReference>
<gene>
    <name evidence="2" type="primary">m135</name>
</gene>
<keyword evidence="1" id="KW-1133">Transmembrane helix</keyword>
<reference evidence="2" key="1">
    <citation type="submission" date="2024-05" db="EMBL/GenBank/DDBJ databases">
        <title>Fine-tuning the evolutionary stability and environmental longevity of recombinant transmissible vaccines.</title>
        <authorList>
            <person name="Chan B."/>
            <person name="Nuismer S.L."/>
            <person name="Nichols J."/>
            <person name="Davison A.J."/>
            <person name="Alqirbi H."/>
            <person name="Jarvis M.A."/>
            <person name="Redwood A.J."/>
        </authorList>
    </citation>
    <scope>NUCLEOTIDE SEQUENCE</scope>
    <source>
        <strain evidence="2">K181</strain>
    </source>
</reference>
<organism evidence="2">
    <name type="scientific">Muromegalovirus muridbeta1</name>
    <dbReference type="NCBI Taxonomy" id="3050323"/>
    <lineage>
        <taxon>Viruses</taxon>
        <taxon>Duplodnaviria</taxon>
        <taxon>Heunggongvirae</taxon>
        <taxon>Peploviricota</taxon>
        <taxon>Herviviricetes</taxon>
        <taxon>Herpesvirales</taxon>
        <taxon>Orthoherpesviridae</taxon>
        <taxon>Betaherpesvirinae</taxon>
        <taxon>Muromegalovirus</taxon>
    </lineage>
</organism>
<dbReference type="EMBL" id="PP756679">
    <property type="protein sequence ID" value="XAO37301.1"/>
    <property type="molecule type" value="Genomic_DNA"/>
</dbReference>
<feature type="transmembrane region" description="Helical" evidence="1">
    <location>
        <begin position="20"/>
        <end position="45"/>
    </location>
</feature>
<proteinExistence type="predicted"/>
<accession>A0AAU6W864</accession>
<keyword evidence="1" id="KW-0472">Membrane</keyword>
<keyword evidence="1" id="KW-0812">Transmembrane</keyword>
<dbReference type="EMBL" id="PP756680">
    <property type="protein sequence ID" value="XAO37441.1"/>
    <property type="molecule type" value="Genomic_DNA"/>
</dbReference>
<evidence type="ECO:0000313" key="2">
    <source>
        <dbReference type="EMBL" id="XAO37441.1"/>
    </source>
</evidence>
<protein>
    <submittedName>
        <fullName evidence="2">Protein m135</fullName>
    </submittedName>
</protein>